<reference evidence="2 3" key="1">
    <citation type="journal article" date="2015" name="Nature">
        <title>rRNA introns, odd ribosomes, and small enigmatic genomes across a large radiation of phyla.</title>
        <authorList>
            <person name="Brown C.T."/>
            <person name="Hug L.A."/>
            <person name="Thomas B.C."/>
            <person name="Sharon I."/>
            <person name="Castelle C.J."/>
            <person name="Singh A."/>
            <person name="Wilkins M.J."/>
            <person name="Williams K.H."/>
            <person name="Banfield J.F."/>
        </authorList>
    </citation>
    <scope>NUCLEOTIDE SEQUENCE [LARGE SCALE GENOMIC DNA]</scope>
</reference>
<feature type="transmembrane region" description="Helical" evidence="1">
    <location>
        <begin position="7"/>
        <end position="29"/>
    </location>
</feature>
<dbReference type="AlphaFoldDB" id="A0A0G0JDR5"/>
<comment type="caution">
    <text evidence="2">The sequence shown here is derived from an EMBL/GenBank/DDBJ whole genome shotgun (WGS) entry which is preliminary data.</text>
</comment>
<evidence type="ECO:0000256" key="1">
    <source>
        <dbReference type="SAM" id="Phobius"/>
    </source>
</evidence>
<evidence type="ECO:0000313" key="2">
    <source>
        <dbReference type="EMBL" id="KKQ64847.1"/>
    </source>
</evidence>
<evidence type="ECO:0000313" key="3">
    <source>
        <dbReference type="Proteomes" id="UP000034235"/>
    </source>
</evidence>
<gene>
    <name evidence="2" type="ORF">US86_C0015G0010</name>
</gene>
<accession>A0A0G0JDR5</accession>
<dbReference type="EMBL" id="LBUP01000015">
    <property type="protein sequence ID" value="KKQ64847.1"/>
    <property type="molecule type" value="Genomic_DNA"/>
</dbReference>
<dbReference type="Proteomes" id="UP000034235">
    <property type="component" value="Unassembled WGS sequence"/>
</dbReference>
<sequence>MDKITPIIKYLGILGITLVLGFWSISYVFELSEKNNTAEVPEVTQPQNQAPLITPIETIKIELIKPSDKYTMMGDPYSKNNYDKMARRMALIGDFQIAKLNIKGSFTDNKKHFISLNVGSVSGVYNAVRQSSGLNIALTDESKGIFDKNNPINITIDLFGKQTMSTTQKEFLATREATKLVRLWDAIHPPTPSPSVTPILIAPFDKSGVFSGTIDSLEFEYKCKDWNDCQAVLCKNNVMDSVCINDNFGANAKNSWVKWYKNTQ</sequence>
<organism evidence="2 3">
    <name type="scientific">Candidatus Daviesbacteria bacterium GW2011_GWA2_38_24</name>
    <dbReference type="NCBI Taxonomy" id="1618422"/>
    <lineage>
        <taxon>Bacteria</taxon>
        <taxon>Candidatus Daviesiibacteriota</taxon>
    </lineage>
</organism>
<keyword evidence="1" id="KW-0812">Transmembrane</keyword>
<keyword evidence="1" id="KW-0472">Membrane</keyword>
<protein>
    <submittedName>
        <fullName evidence="2">Uncharacterized protein</fullName>
    </submittedName>
</protein>
<proteinExistence type="predicted"/>
<name>A0A0G0JDR5_9BACT</name>
<keyword evidence="1" id="KW-1133">Transmembrane helix</keyword>